<protein>
    <submittedName>
        <fullName evidence="2">Uncharacterized protein</fullName>
    </submittedName>
</protein>
<comment type="caution">
    <text evidence="2">The sequence shown here is derived from an EMBL/GenBank/DDBJ whole genome shotgun (WGS) entry which is preliminary data.</text>
</comment>
<reference evidence="2 3" key="1">
    <citation type="submission" date="2018-10" db="EMBL/GenBank/DDBJ databases">
        <title>Genomic Encyclopedia of Archaeal and Bacterial Type Strains, Phase II (KMG-II): from individual species to whole genera.</title>
        <authorList>
            <person name="Goeker M."/>
        </authorList>
    </citation>
    <scope>NUCLEOTIDE SEQUENCE [LARGE SCALE GENOMIC DNA]</scope>
    <source>
        <strain evidence="2 3">DSM 19839</strain>
    </source>
</reference>
<dbReference type="OrthoDB" id="9841759at2"/>
<dbReference type="EMBL" id="RBLG01000002">
    <property type="protein sequence ID" value="RKS53791.1"/>
    <property type="molecule type" value="Genomic_DNA"/>
</dbReference>
<dbReference type="Proteomes" id="UP000276282">
    <property type="component" value="Unassembled WGS sequence"/>
</dbReference>
<keyword evidence="1" id="KW-0472">Membrane</keyword>
<keyword evidence="1" id="KW-0812">Transmembrane</keyword>
<accession>A0A495PTB0</accession>
<dbReference type="RefSeq" id="WP_121345865.1">
    <property type="nucleotide sequence ID" value="NZ_RBLG01000002.1"/>
</dbReference>
<dbReference type="AlphaFoldDB" id="A0A495PTB0"/>
<evidence type="ECO:0000256" key="1">
    <source>
        <dbReference type="SAM" id="Phobius"/>
    </source>
</evidence>
<sequence length="152" mass="18063">MKRILISQNEKNNGTDYVIVNGQLVKDEDLCLHHYRELRISDTWKQDYKDDFLELKSNKNNLLLKSHYIDKDNVNRSIYYTYMIENEDNFDVVLSNLEKDSQVINRKIDRERTIDVIKNIKQNNKLKSKINKILILLFAVGIAYIIINSLKQ</sequence>
<keyword evidence="3" id="KW-1185">Reference proteome</keyword>
<organism evidence="2 3">
    <name type="scientific">Gillisia mitskevichiae</name>
    <dbReference type="NCBI Taxonomy" id="270921"/>
    <lineage>
        <taxon>Bacteria</taxon>
        <taxon>Pseudomonadati</taxon>
        <taxon>Bacteroidota</taxon>
        <taxon>Flavobacteriia</taxon>
        <taxon>Flavobacteriales</taxon>
        <taxon>Flavobacteriaceae</taxon>
        <taxon>Gillisia</taxon>
    </lineage>
</organism>
<keyword evidence="1" id="KW-1133">Transmembrane helix</keyword>
<gene>
    <name evidence="2" type="ORF">BC962_2047</name>
</gene>
<evidence type="ECO:0000313" key="3">
    <source>
        <dbReference type="Proteomes" id="UP000276282"/>
    </source>
</evidence>
<name>A0A495PTB0_9FLAO</name>
<feature type="transmembrane region" description="Helical" evidence="1">
    <location>
        <begin position="130"/>
        <end position="147"/>
    </location>
</feature>
<proteinExistence type="predicted"/>
<evidence type="ECO:0000313" key="2">
    <source>
        <dbReference type="EMBL" id="RKS53791.1"/>
    </source>
</evidence>